<dbReference type="InterPro" id="IPR005467">
    <property type="entry name" value="His_kinase_dom"/>
</dbReference>
<evidence type="ECO:0000256" key="4">
    <source>
        <dbReference type="ARBA" id="ARBA00023012"/>
    </source>
</evidence>
<name>A0ABW7MNQ2_9FLAO</name>
<accession>A0ABW7MNQ2</accession>
<dbReference type="Pfam" id="PF02518">
    <property type="entry name" value="HATPase_c"/>
    <property type="match status" value="1"/>
</dbReference>
<proteinExistence type="predicted"/>
<dbReference type="EC" id="2.7.13.3" evidence="2"/>
<gene>
    <name evidence="10" type="ORF">V8G56_04605</name>
</gene>
<dbReference type="InterPro" id="IPR001789">
    <property type="entry name" value="Sig_transdc_resp-reg_receiver"/>
</dbReference>
<dbReference type="Gene3D" id="1.10.287.130">
    <property type="match status" value="1"/>
</dbReference>
<feature type="transmembrane region" description="Helical" evidence="6">
    <location>
        <begin position="323"/>
        <end position="343"/>
    </location>
</feature>
<dbReference type="InterPro" id="IPR004358">
    <property type="entry name" value="Sig_transdc_His_kin-like_C"/>
</dbReference>
<dbReference type="InterPro" id="IPR011990">
    <property type="entry name" value="TPR-like_helical_dom_sf"/>
</dbReference>
<dbReference type="InterPro" id="IPR036890">
    <property type="entry name" value="HATPase_C_sf"/>
</dbReference>
<dbReference type="InterPro" id="IPR003594">
    <property type="entry name" value="HATPase_dom"/>
</dbReference>
<evidence type="ECO:0000256" key="5">
    <source>
        <dbReference type="PROSITE-ProRule" id="PRU00169"/>
    </source>
</evidence>
<dbReference type="EMBL" id="JBAWKC010000001">
    <property type="protein sequence ID" value="MFH6768008.1"/>
    <property type="molecule type" value="Genomic_DNA"/>
</dbReference>
<dbReference type="Pfam" id="PF00512">
    <property type="entry name" value="HisKA"/>
    <property type="match status" value="1"/>
</dbReference>
<evidence type="ECO:0000256" key="1">
    <source>
        <dbReference type="ARBA" id="ARBA00000085"/>
    </source>
</evidence>
<evidence type="ECO:0000313" key="11">
    <source>
        <dbReference type="Proteomes" id="UP001610104"/>
    </source>
</evidence>
<dbReference type="Gene3D" id="3.30.565.10">
    <property type="entry name" value="Histidine kinase-like ATPase, C-terminal domain"/>
    <property type="match status" value="1"/>
</dbReference>
<dbReference type="InterPro" id="IPR036097">
    <property type="entry name" value="HisK_dim/P_sf"/>
</dbReference>
<feature type="chain" id="PRO_5046048658" description="histidine kinase" evidence="7">
    <location>
        <begin position="19"/>
        <end position="758"/>
    </location>
</feature>
<organism evidence="10 11">
    <name type="scientific">Gaetbulibacter aquiaggeris</name>
    <dbReference type="NCBI Taxonomy" id="1735373"/>
    <lineage>
        <taxon>Bacteria</taxon>
        <taxon>Pseudomonadati</taxon>
        <taxon>Bacteroidota</taxon>
        <taxon>Flavobacteriia</taxon>
        <taxon>Flavobacteriales</taxon>
        <taxon>Flavobacteriaceae</taxon>
        <taxon>Gaetbulibacter</taxon>
    </lineage>
</organism>
<keyword evidence="6" id="KW-0472">Membrane</keyword>
<keyword evidence="4" id="KW-0902">Two-component regulatory system</keyword>
<protein>
    <recommendedName>
        <fullName evidence="2">histidine kinase</fullName>
        <ecNumber evidence="2">2.7.13.3</ecNumber>
    </recommendedName>
</protein>
<dbReference type="RefSeq" id="WP_395437279.1">
    <property type="nucleotide sequence ID" value="NZ_JBAWKC010000001.1"/>
</dbReference>
<feature type="modified residue" description="4-aspartylphosphate" evidence="5">
    <location>
        <position position="676"/>
    </location>
</feature>
<evidence type="ECO:0000256" key="7">
    <source>
        <dbReference type="SAM" id="SignalP"/>
    </source>
</evidence>
<keyword evidence="6" id="KW-1133">Transmembrane helix</keyword>
<dbReference type="InterPro" id="IPR011006">
    <property type="entry name" value="CheY-like_superfamily"/>
</dbReference>
<keyword evidence="7" id="KW-0732">Signal</keyword>
<feature type="domain" description="Response regulatory" evidence="9">
    <location>
        <begin position="627"/>
        <end position="741"/>
    </location>
</feature>
<comment type="catalytic activity">
    <reaction evidence="1">
        <text>ATP + protein L-histidine = ADP + protein N-phospho-L-histidine.</text>
        <dbReference type="EC" id="2.7.13.3"/>
    </reaction>
</comment>
<dbReference type="PROSITE" id="PS50110">
    <property type="entry name" value="RESPONSE_REGULATORY"/>
    <property type="match status" value="1"/>
</dbReference>
<dbReference type="SUPFAM" id="SSF47384">
    <property type="entry name" value="Homodimeric domain of signal transducing histidine kinase"/>
    <property type="match status" value="1"/>
</dbReference>
<dbReference type="Proteomes" id="UP001610104">
    <property type="component" value="Unassembled WGS sequence"/>
</dbReference>
<dbReference type="Pfam" id="PF00072">
    <property type="entry name" value="Response_reg"/>
    <property type="match status" value="1"/>
</dbReference>
<evidence type="ECO:0000256" key="6">
    <source>
        <dbReference type="SAM" id="Phobius"/>
    </source>
</evidence>
<sequence length="758" mass="86935">MKNVVLFIYLLAFSFSFSQSEYEIRNQIDNFKTVASNYYNTKGILNAFNKANQARQLSDSLNDDYGSALANFTLGKLYMHMHKHENAKAGFLRMQKHSKQIKDNYLTAISYFNIALLNRAKNNSLAAVPFFKEANSYALKIKNDDGDNTNNGQSLLFQININLGALNLENNKLNDATFYLLSAQDNLAKLSSNHYYKSQFNYYYGDLYLKRNLYNLANDKFEIALNTLKQDKENLDNNLLLSKIYKAYSISLEKTGHNDLAYAMLKLNDYRRERYINEEKRNEDTIFDSKLNIELYKQDAKWANEGRSLQEKITQEAKNFNTYITFTALLLLVLFVGLFIIYASKRKLSKILVVQNKKLETAKEMAEESSRLKTKFISNVSHELRTPLYGVVGLTSLMLKNNNFSARDTKYLKSLKYSGDYLLNLINDILQAGKIESNTFELNNVSVKLKSLIQNIVDSFEYRLEESNNQIHISYDEGLPEFVKCDKIRLTQILFNLIGNSIKFTENGNIYVKVILLNSDTENVQIRFEVEDDGMGIPKDKQTVIFENFSQLNENININYQGTGLGLSVTKKLVELFGSKIELESDLGLGSTFSFNVSFKIDHKTIEDQKRKSTNNEFSVSNSKNYKILIAEDNKINQIVTSNLLKKENYKFDIAQNGLEALNAFKCNKYDLILMDINMPIMDGNEATIEIKKLDSDIPIVALTASSADEVRKNKIEIGFDDIITKPFDNELFFKTISKLIERKKTTFKGVKVLELAS</sequence>
<evidence type="ECO:0000259" key="8">
    <source>
        <dbReference type="PROSITE" id="PS50109"/>
    </source>
</evidence>
<dbReference type="SMART" id="SM00448">
    <property type="entry name" value="REC"/>
    <property type="match status" value="1"/>
</dbReference>
<feature type="signal peptide" evidence="7">
    <location>
        <begin position="1"/>
        <end position="18"/>
    </location>
</feature>
<dbReference type="Gene3D" id="1.25.40.10">
    <property type="entry name" value="Tetratricopeptide repeat domain"/>
    <property type="match status" value="1"/>
</dbReference>
<keyword evidence="3 5" id="KW-0597">Phosphoprotein</keyword>
<dbReference type="InterPro" id="IPR003661">
    <property type="entry name" value="HisK_dim/P_dom"/>
</dbReference>
<dbReference type="CDD" id="cd16922">
    <property type="entry name" value="HATPase_EvgS-ArcB-TorS-like"/>
    <property type="match status" value="1"/>
</dbReference>
<dbReference type="PANTHER" id="PTHR45339:SF1">
    <property type="entry name" value="HYBRID SIGNAL TRANSDUCTION HISTIDINE KINASE J"/>
    <property type="match status" value="1"/>
</dbReference>
<dbReference type="PRINTS" id="PR00344">
    <property type="entry name" value="BCTRLSENSOR"/>
</dbReference>
<dbReference type="CDD" id="cd00082">
    <property type="entry name" value="HisKA"/>
    <property type="match status" value="1"/>
</dbReference>
<dbReference type="SMART" id="SM00387">
    <property type="entry name" value="HATPase_c"/>
    <property type="match status" value="1"/>
</dbReference>
<dbReference type="PANTHER" id="PTHR45339">
    <property type="entry name" value="HYBRID SIGNAL TRANSDUCTION HISTIDINE KINASE J"/>
    <property type="match status" value="1"/>
</dbReference>
<feature type="domain" description="Histidine kinase" evidence="8">
    <location>
        <begin position="379"/>
        <end position="601"/>
    </location>
</feature>
<dbReference type="SMART" id="SM00388">
    <property type="entry name" value="HisKA"/>
    <property type="match status" value="1"/>
</dbReference>
<evidence type="ECO:0000256" key="2">
    <source>
        <dbReference type="ARBA" id="ARBA00012438"/>
    </source>
</evidence>
<dbReference type="Gene3D" id="3.40.50.2300">
    <property type="match status" value="1"/>
</dbReference>
<dbReference type="SUPFAM" id="SSF48452">
    <property type="entry name" value="TPR-like"/>
    <property type="match status" value="1"/>
</dbReference>
<dbReference type="SUPFAM" id="SSF52172">
    <property type="entry name" value="CheY-like"/>
    <property type="match status" value="1"/>
</dbReference>
<dbReference type="SUPFAM" id="SSF55874">
    <property type="entry name" value="ATPase domain of HSP90 chaperone/DNA topoisomerase II/histidine kinase"/>
    <property type="match status" value="1"/>
</dbReference>
<keyword evidence="6" id="KW-0812">Transmembrane</keyword>
<dbReference type="CDD" id="cd17546">
    <property type="entry name" value="REC_hyHK_CKI1_RcsC-like"/>
    <property type="match status" value="1"/>
</dbReference>
<reference evidence="10 11" key="1">
    <citation type="submission" date="2024-02" db="EMBL/GenBank/DDBJ databases">
        <title>A Gaetbulibacter species isolated from tidal flats and genomic insights of their niches.</title>
        <authorList>
            <person name="Ye Y."/>
        </authorList>
    </citation>
    <scope>NUCLEOTIDE SEQUENCE [LARGE SCALE GENOMIC DNA]</scope>
    <source>
        <strain evidence="10 11">KEM-8</strain>
    </source>
</reference>
<keyword evidence="11" id="KW-1185">Reference proteome</keyword>
<evidence type="ECO:0000259" key="9">
    <source>
        <dbReference type="PROSITE" id="PS50110"/>
    </source>
</evidence>
<evidence type="ECO:0000256" key="3">
    <source>
        <dbReference type="ARBA" id="ARBA00022553"/>
    </source>
</evidence>
<comment type="caution">
    <text evidence="10">The sequence shown here is derived from an EMBL/GenBank/DDBJ whole genome shotgun (WGS) entry which is preliminary data.</text>
</comment>
<evidence type="ECO:0000313" key="10">
    <source>
        <dbReference type="EMBL" id="MFH6768008.1"/>
    </source>
</evidence>
<dbReference type="PROSITE" id="PS50109">
    <property type="entry name" value="HIS_KIN"/>
    <property type="match status" value="1"/>
</dbReference>